<feature type="region of interest" description="Disordered" evidence="7">
    <location>
        <begin position="201"/>
        <end position="247"/>
    </location>
</feature>
<feature type="binding site" evidence="6">
    <location>
        <position position="47"/>
    </location>
    <ligand>
        <name>Zn(2+)</name>
        <dbReference type="ChEBI" id="CHEBI:29105"/>
    </ligand>
</feature>
<accession>A0ABM4AP80</accession>
<dbReference type="PROSITE" id="PS51915">
    <property type="entry name" value="ZAD"/>
    <property type="match status" value="1"/>
</dbReference>
<protein>
    <submittedName>
        <fullName evidence="11">Zinc finger protein 184-like isoform X1</fullName>
    </submittedName>
</protein>
<gene>
    <name evidence="11" type="primary">LOC113402188</name>
</gene>
<keyword evidence="1 6" id="KW-0479">Metal-binding</keyword>
<keyword evidence="2" id="KW-0677">Repeat</keyword>
<dbReference type="SMART" id="SM00355">
    <property type="entry name" value="ZnF_C2H2"/>
    <property type="match status" value="12"/>
</dbReference>
<dbReference type="SUPFAM" id="SSF57667">
    <property type="entry name" value="beta-beta-alpha zinc fingers"/>
    <property type="match status" value="4"/>
</dbReference>
<evidence type="ECO:0000256" key="6">
    <source>
        <dbReference type="PROSITE-ProRule" id="PRU01263"/>
    </source>
</evidence>
<feature type="domain" description="C2H2-type" evidence="8">
    <location>
        <begin position="577"/>
        <end position="604"/>
    </location>
</feature>
<dbReference type="Pfam" id="PF00096">
    <property type="entry name" value="zf-C2H2"/>
    <property type="match status" value="4"/>
</dbReference>
<dbReference type="Proteomes" id="UP001652626">
    <property type="component" value="Chromosome 14"/>
</dbReference>
<evidence type="ECO:0000256" key="7">
    <source>
        <dbReference type="SAM" id="MobiDB-lite"/>
    </source>
</evidence>
<dbReference type="InterPro" id="IPR013087">
    <property type="entry name" value="Znf_C2H2_type"/>
</dbReference>
<proteinExistence type="predicted"/>
<feature type="domain" description="C2H2-type" evidence="8">
    <location>
        <begin position="472"/>
        <end position="500"/>
    </location>
</feature>
<reference evidence="11" key="1">
    <citation type="submission" date="2025-08" db="UniProtKB">
        <authorList>
            <consortium name="RefSeq"/>
        </authorList>
    </citation>
    <scope>IDENTIFICATION</scope>
    <source>
        <tissue evidence="11">Whole body</tissue>
    </source>
</reference>
<name>A0ABM4AP80_VANTA</name>
<dbReference type="RefSeq" id="XP_064073093.1">
    <property type="nucleotide sequence ID" value="XM_064217023.1"/>
</dbReference>
<dbReference type="InterPro" id="IPR036236">
    <property type="entry name" value="Znf_C2H2_sf"/>
</dbReference>
<dbReference type="GeneID" id="113402188"/>
<keyword evidence="4 6" id="KW-0862">Zinc</keyword>
<keyword evidence="10" id="KW-1185">Reference proteome</keyword>
<dbReference type="SUPFAM" id="SSF57716">
    <property type="entry name" value="Glucocorticoid receptor-like (DNA-binding domain)"/>
    <property type="match status" value="1"/>
</dbReference>
<feature type="binding site" evidence="6">
    <location>
        <position position="10"/>
    </location>
    <ligand>
        <name>Zn(2+)</name>
        <dbReference type="ChEBI" id="CHEBI:29105"/>
    </ligand>
</feature>
<evidence type="ECO:0000259" key="8">
    <source>
        <dbReference type="PROSITE" id="PS50157"/>
    </source>
</evidence>
<organism evidence="10 11">
    <name type="scientific">Vanessa tameamea</name>
    <name type="common">Kamehameha butterfly</name>
    <dbReference type="NCBI Taxonomy" id="334116"/>
    <lineage>
        <taxon>Eukaryota</taxon>
        <taxon>Metazoa</taxon>
        <taxon>Ecdysozoa</taxon>
        <taxon>Arthropoda</taxon>
        <taxon>Hexapoda</taxon>
        <taxon>Insecta</taxon>
        <taxon>Pterygota</taxon>
        <taxon>Neoptera</taxon>
        <taxon>Endopterygota</taxon>
        <taxon>Lepidoptera</taxon>
        <taxon>Glossata</taxon>
        <taxon>Ditrysia</taxon>
        <taxon>Papilionoidea</taxon>
        <taxon>Nymphalidae</taxon>
        <taxon>Nymphalinae</taxon>
        <taxon>Vanessa</taxon>
    </lineage>
</organism>
<feature type="domain" description="C2H2-type" evidence="8">
    <location>
        <begin position="633"/>
        <end position="661"/>
    </location>
</feature>
<evidence type="ECO:0000256" key="1">
    <source>
        <dbReference type="ARBA" id="ARBA00022723"/>
    </source>
</evidence>
<feature type="domain" description="C2H2-type" evidence="8">
    <location>
        <begin position="399"/>
        <end position="422"/>
    </location>
</feature>
<dbReference type="Gene3D" id="3.40.1800.20">
    <property type="match status" value="1"/>
</dbReference>
<dbReference type="Gene3D" id="3.30.160.60">
    <property type="entry name" value="Classic Zinc Finger"/>
    <property type="match status" value="8"/>
</dbReference>
<evidence type="ECO:0000256" key="4">
    <source>
        <dbReference type="ARBA" id="ARBA00022833"/>
    </source>
</evidence>
<evidence type="ECO:0000313" key="10">
    <source>
        <dbReference type="Proteomes" id="UP001652626"/>
    </source>
</evidence>
<feature type="domain" description="C2H2-type" evidence="8">
    <location>
        <begin position="549"/>
        <end position="576"/>
    </location>
</feature>
<dbReference type="InterPro" id="IPR012934">
    <property type="entry name" value="Znf_AD"/>
</dbReference>
<dbReference type="SMART" id="SM00868">
    <property type="entry name" value="zf-AD"/>
    <property type="match status" value="1"/>
</dbReference>
<keyword evidence="3 5" id="KW-0863">Zinc-finger</keyword>
<sequence>MKDIKVCRICLIMDVKMYNLHSYSLETYYEVLVGNHTEVENLPKYICYECTAHLQKFYIFRERCLRGQATLIGLLHSCKKITSDVIKKIDRDVFRLSSNIALSQVKCMNVTADVDLDINNDIKTEPFEVIDDREYFDDKDNIKRENSCDDLSLLSSVDKILSSDDDEPLSLHKEKKKEMKMKRRKKISIDKAVKIDREDDLEGTDDTNRVPRESIMIEVKPKRGRPRKNEQKSKKPTAVPKQRRTNNTGGVIEEDFDLENYCDIITLTEEQQKAEILQRQSSSNYVNAIFQCKLCFKGFIDAQAWKHHVSKHEPSAGDLECQICKFRFKTKRILQKHSSNHEKKYACKSCPYVSKSGTQARQHQMWHKGVTYKCQYCDDVLTKWTSYLSHVRMKHPSEFICGVCGYSFVSKLGLAMHKTMMHKTSVDKEKTKTEKDDMPYCPQCDVKFVSMEAYKRHMVTSVKHTQSTDFSTGCRVCGDSFPDAEALRVHHRRLHARARPRNYGKAKPAHAHWPARCDHCSEEIPNAREYWNHFRRVHPDKNYPVQKDYICDICGKGFRGNAFLVYHKRTHFEERAFKCPQCPKAFFNRTNLQMHEKTHSEHRPHPCSMCSKAFKMKGALDRHFRSHTGVKPYACEVCGKAFAQSNSRKLHVRTVHLKQPSPYVSRSRLERRNKAPRNQPPAAQFLY</sequence>
<evidence type="ECO:0000256" key="5">
    <source>
        <dbReference type="PROSITE-ProRule" id="PRU00042"/>
    </source>
</evidence>
<dbReference type="PROSITE" id="PS00028">
    <property type="entry name" value="ZINC_FINGER_C2H2_1"/>
    <property type="match status" value="9"/>
</dbReference>
<dbReference type="PROSITE" id="PS50157">
    <property type="entry name" value="ZINC_FINGER_C2H2_2"/>
    <property type="match status" value="6"/>
</dbReference>
<evidence type="ECO:0000259" key="9">
    <source>
        <dbReference type="PROSITE" id="PS51915"/>
    </source>
</evidence>
<evidence type="ECO:0000313" key="11">
    <source>
        <dbReference type="RefSeq" id="XP_064073093.1"/>
    </source>
</evidence>
<feature type="binding site" evidence="6">
    <location>
        <position position="50"/>
    </location>
    <ligand>
        <name>Zn(2+)</name>
        <dbReference type="ChEBI" id="CHEBI:29105"/>
    </ligand>
</feature>
<dbReference type="Pfam" id="PF07776">
    <property type="entry name" value="zf-AD"/>
    <property type="match status" value="1"/>
</dbReference>
<evidence type="ECO:0000256" key="2">
    <source>
        <dbReference type="ARBA" id="ARBA00022737"/>
    </source>
</evidence>
<dbReference type="PANTHER" id="PTHR24379">
    <property type="entry name" value="KRAB AND ZINC FINGER DOMAIN-CONTAINING"/>
    <property type="match status" value="1"/>
</dbReference>
<feature type="domain" description="C2H2-type" evidence="8">
    <location>
        <begin position="605"/>
        <end position="632"/>
    </location>
</feature>
<feature type="binding site" evidence="6">
    <location>
        <position position="7"/>
    </location>
    <ligand>
        <name>Zn(2+)</name>
        <dbReference type="ChEBI" id="CHEBI:29105"/>
    </ligand>
</feature>
<dbReference type="PANTHER" id="PTHR24379:SF121">
    <property type="entry name" value="C2H2-TYPE DOMAIN-CONTAINING PROTEIN"/>
    <property type="match status" value="1"/>
</dbReference>
<feature type="domain" description="ZAD" evidence="9">
    <location>
        <begin position="5"/>
        <end position="74"/>
    </location>
</feature>
<evidence type="ECO:0000256" key="3">
    <source>
        <dbReference type="ARBA" id="ARBA00022771"/>
    </source>
</evidence>